<keyword evidence="5" id="KW-1185">Reference proteome</keyword>
<dbReference type="Pfam" id="PF23247">
    <property type="entry name" value="LRR_RPS2"/>
    <property type="match status" value="2"/>
</dbReference>
<comment type="caution">
    <text evidence="4">The sequence shown here is derived from an EMBL/GenBank/DDBJ whole genome shotgun (WGS) entry which is preliminary data.</text>
</comment>
<evidence type="ECO:0000313" key="5">
    <source>
        <dbReference type="Proteomes" id="UP001064489"/>
    </source>
</evidence>
<reference evidence="4" key="1">
    <citation type="journal article" date="2022" name="Plant J.">
        <title>Strategies of tolerance reflected in two North American maple genomes.</title>
        <authorList>
            <person name="McEvoy S.L."/>
            <person name="Sezen U.U."/>
            <person name="Trouern-Trend A."/>
            <person name="McMahon S.M."/>
            <person name="Schaberg P.G."/>
            <person name="Yang J."/>
            <person name="Wegrzyn J.L."/>
            <person name="Swenson N.G."/>
        </authorList>
    </citation>
    <scope>NUCLEOTIDE SEQUENCE</scope>
    <source>
        <strain evidence="4">91603</strain>
    </source>
</reference>
<dbReference type="PANTHER" id="PTHR33463:SF203">
    <property type="entry name" value="AAA+ ATPASE DOMAIN-CONTAINING PROTEIN"/>
    <property type="match status" value="1"/>
</dbReference>
<evidence type="ECO:0000256" key="2">
    <source>
        <dbReference type="SAM" id="Coils"/>
    </source>
</evidence>
<feature type="domain" description="Disease resistance protein At4g27190-like leucine-rich repeats" evidence="3">
    <location>
        <begin position="515"/>
        <end position="622"/>
    </location>
</feature>
<dbReference type="InterPro" id="IPR050905">
    <property type="entry name" value="Plant_NBS-LRR"/>
</dbReference>
<dbReference type="PANTHER" id="PTHR33463">
    <property type="entry name" value="NB-ARC DOMAIN-CONTAINING PROTEIN-RELATED"/>
    <property type="match status" value="1"/>
</dbReference>
<dbReference type="EMBL" id="JAJSOW010000100">
    <property type="protein sequence ID" value="KAI9184828.1"/>
    <property type="molecule type" value="Genomic_DNA"/>
</dbReference>
<dbReference type="InterPro" id="IPR057135">
    <property type="entry name" value="At4g27190-like_LRR"/>
</dbReference>
<feature type="domain" description="Disease resistance protein At4g27190-like leucine-rich repeats" evidence="3">
    <location>
        <begin position="647"/>
        <end position="756"/>
    </location>
</feature>
<keyword evidence="1" id="KW-0611">Plant defense</keyword>
<dbReference type="Gene3D" id="3.80.10.10">
    <property type="entry name" value="Ribonuclease Inhibitor"/>
    <property type="match status" value="2"/>
</dbReference>
<dbReference type="AlphaFoldDB" id="A0AAD5J3C3"/>
<dbReference type="SUPFAM" id="SSF52058">
    <property type="entry name" value="L domain-like"/>
    <property type="match status" value="1"/>
</dbReference>
<accession>A0AAD5J3C3</accession>
<evidence type="ECO:0000259" key="3">
    <source>
        <dbReference type="Pfam" id="PF23247"/>
    </source>
</evidence>
<gene>
    <name evidence="4" type="ORF">LWI28_001449</name>
</gene>
<name>A0AAD5J3C3_ACENE</name>
<evidence type="ECO:0000256" key="1">
    <source>
        <dbReference type="ARBA" id="ARBA00022821"/>
    </source>
</evidence>
<keyword evidence="2" id="KW-0175">Coiled coil</keyword>
<dbReference type="InterPro" id="IPR032675">
    <property type="entry name" value="LRR_dom_sf"/>
</dbReference>
<sequence length="797" mass="90988">MSCDCCLSTLSGTAGSVIACILERLWNPVERQVVYLVRYRSNLKTFRERARELEALKSDVLKLMKDAEDKGEEIKAEVLNWHVQTIQIEMDVECLEEKFEKTKGSCHMWHLDWRSRHRLSRLAKKKTDEIVDHHPKFEDSVSFPARPADVRLIPTPDFVPLETMSKAIHSITDALKDEKNKIIGVHGRLPDSNAFDRASEEVLRQFGKLPNAIVIIGGALRNKPVSEWNDAIKKERDSGTIPVEGIPEELALCVNIGYDQLKEEAQSCLQFSCLFPAYYNVSMEELVIHGLVDRLFPGAESLEEVRKEMDSVVEELKSSNLLLVDDKEGYYRIHDDTRKVIKDRANKSCENVIKFMAEAGLRKGWPEEEDLRKCQKLSLMDSNVTSLPVQPKCPQLTTLFLQNNFFEANPNGFFKQIRALNFLDLSYTGITLLPPSLQSLDKLHSLRLENTHLSDASLIKEFEDLQVLILRGSRIEQLPEEYLTFTRSKNVEDIGKLDVQGLTGWICFHLRACSIDRVFSSCFYATVSNLEELHVEYCYSLKEVFYLEQIEEERSGLTRLRELILVGLPKLMSIWKGNHAIAQLENLKMMKVKDCGKLRNIFSKTLAQKLHTLEHLAILKCGSLEEIVSNDNAEVGGEAVQQMGLSSVPLPFFFQNLQKLLISKCNKMESVLPLTIVQGLNLLKELTVDSCNQVERIITASGEVREAECKNMLPKLKILALNDLPKLETVCNREIVFRWPSLHELHALNCPNLKKLPLDSRSAPKIKKVRGQPSWFDDLQLKDEYAKTRLQPLLTEE</sequence>
<proteinExistence type="predicted"/>
<dbReference type="Proteomes" id="UP001064489">
    <property type="component" value="Chromosome 3"/>
</dbReference>
<protein>
    <recommendedName>
        <fullName evidence="3">Disease resistance protein At4g27190-like leucine-rich repeats domain-containing protein</fullName>
    </recommendedName>
</protein>
<feature type="coiled-coil region" evidence="2">
    <location>
        <begin position="36"/>
        <end position="73"/>
    </location>
</feature>
<evidence type="ECO:0000313" key="4">
    <source>
        <dbReference type="EMBL" id="KAI9184828.1"/>
    </source>
</evidence>
<organism evidence="4 5">
    <name type="scientific">Acer negundo</name>
    <name type="common">Box elder</name>
    <dbReference type="NCBI Taxonomy" id="4023"/>
    <lineage>
        <taxon>Eukaryota</taxon>
        <taxon>Viridiplantae</taxon>
        <taxon>Streptophyta</taxon>
        <taxon>Embryophyta</taxon>
        <taxon>Tracheophyta</taxon>
        <taxon>Spermatophyta</taxon>
        <taxon>Magnoliopsida</taxon>
        <taxon>eudicotyledons</taxon>
        <taxon>Gunneridae</taxon>
        <taxon>Pentapetalae</taxon>
        <taxon>rosids</taxon>
        <taxon>malvids</taxon>
        <taxon>Sapindales</taxon>
        <taxon>Sapindaceae</taxon>
        <taxon>Hippocastanoideae</taxon>
        <taxon>Acereae</taxon>
        <taxon>Acer</taxon>
    </lineage>
</organism>
<reference evidence="4" key="2">
    <citation type="submission" date="2023-02" db="EMBL/GenBank/DDBJ databases">
        <authorList>
            <person name="Swenson N.G."/>
            <person name="Wegrzyn J.L."/>
            <person name="Mcevoy S.L."/>
        </authorList>
    </citation>
    <scope>NUCLEOTIDE SEQUENCE</scope>
    <source>
        <strain evidence="4">91603</strain>
        <tissue evidence="4">Leaf</tissue>
    </source>
</reference>